<dbReference type="Pfam" id="PF08448">
    <property type="entry name" value="PAS_4"/>
    <property type="match status" value="1"/>
</dbReference>
<feature type="domain" description="PAC" evidence="1">
    <location>
        <begin position="94"/>
        <end position="146"/>
    </location>
</feature>
<dbReference type="InterPro" id="IPR001610">
    <property type="entry name" value="PAC"/>
</dbReference>
<dbReference type="SUPFAM" id="SSF55073">
    <property type="entry name" value="Nucleotide cyclase"/>
    <property type="match status" value="1"/>
</dbReference>
<evidence type="ECO:0000259" key="1">
    <source>
        <dbReference type="PROSITE" id="PS50113"/>
    </source>
</evidence>
<dbReference type="InterPro" id="IPR035965">
    <property type="entry name" value="PAS-like_dom_sf"/>
</dbReference>
<dbReference type="InterPro" id="IPR043128">
    <property type="entry name" value="Rev_trsase/Diguanyl_cyclase"/>
</dbReference>
<dbReference type="SMART" id="SM00267">
    <property type="entry name" value="GGDEF"/>
    <property type="match status" value="1"/>
</dbReference>
<evidence type="ECO:0000313" key="4">
    <source>
        <dbReference type="Proteomes" id="UP000432715"/>
    </source>
</evidence>
<dbReference type="PANTHER" id="PTHR44757">
    <property type="entry name" value="DIGUANYLATE CYCLASE DGCP"/>
    <property type="match status" value="1"/>
</dbReference>
<keyword evidence="4" id="KW-1185">Reference proteome</keyword>
<dbReference type="InterPro" id="IPR000160">
    <property type="entry name" value="GGDEF_dom"/>
</dbReference>
<dbReference type="EMBL" id="WBZC01000003">
    <property type="protein sequence ID" value="KAB3539014.1"/>
    <property type="molecule type" value="Genomic_DNA"/>
</dbReference>
<protein>
    <submittedName>
        <fullName evidence="3">Diguanylate cyclase</fullName>
    </submittedName>
</protein>
<dbReference type="FunFam" id="3.30.70.270:FF:000001">
    <property type="entry name" value="Diguanylate cyclase domain protein"/>
    <property type="match status" value="1"/>
</dbReference>
<evidence type="ECO:0000313" key="3">
    <source>
        <dbReference type="EMBL" id="KAB3539014.1"/>
    </source>
</evidence>
<dbReference type="CDD" id="cd00130">
    <property type="entry name" value="PAS"/>
    <property type="match status" value="1"/>
</dbReference>
<feature type="domain" description="GGDEF" evidence="2">
    <location>
        <begin position="306"/>
        <end position="439"/>
    </location>
</feature>
<dbReference type="Gene3D" id="3.30.450.20">
    <property type="entry name" value="PAS domain"/>
    <property type="match status" value="2"/>
</dbReference>
<dbReference type="RefSeq" id="WP_151859693.1">
    <property type="nucleotide sequence ID" value="NZ_WBZC01000003.1"/>
</dbReference>
<dbReference type="SMART" id="SM00086">
    <property type="entry name" value="PAC"/>
    <property type="match status" value="2"/>
</dbReference>
<dbReference type="InterPro" id="IPR013656">
    <property type="entry name" value="PAS_4"/>
</dbReference>
<dbReference type="CDD" id="cd01949">
    <property type="entry name" value="GGDEF"/>
    <property type="match status" value="1"/>
</dbReference>
<name>A0A6I0FRY7_9FIRM</name>
<accession>A0A6I0FRY7</accession>
<dbReference type="SUPFAM" id="SSF55785">
    <property type="entry name" value="PYP-like sensor domain (PAS domain)"/>
    <property type="match status" value="2"/>
</dbReference>
<reference evidence="3 4" key="1">
    <citation type="submission" date="2019-10" db="EMBL/GenBank/DDBJ databases">
        <title>Alkaliphilus serpentinus sp. nov. and Alkaliphilus pronyensis sp. nov., two novel anaerobic alkaliphilic species isolated from the serpentinized-hosted hydrothermal field of the Prony Bay (New Caledonia).</title>
        <authorList>
            <person name="Postec A."/>
        </authorList>
    </citation>
    <scope>NUCLEOTIDE SEQUENCE [LARGE SCALE GENOMIC DNA]</scope>
    <source>
        <strain evidence="3 4">LacV</strain>
    </source>
</reference>
<dbReference type="Pfam" id="PF00990">
    <property type="entry name" value="GGDEF"/>
    <property type="match status" value="1"/>
</dbReference>
<dbReference type="InterPro" id="IPR052155">
    <property type="entry name" value="Biofilm_reg_signaling"/>
</dbReference>
<dbReference type="InterPro" id="IPR000700">
    <property type="entry name" value="PAS-assoc_C"/>
</dbReference>
<dbReference type="InterPro" id="IPR029787">
    <property type="entry name" value="Nucleotide_cyclase"/>
</dbReference>
<proteinExistence type="predicted"/>
<dbReference type="Pfam" id="PF08447">
    <property type="entry name" value="PAS_3"/>
    <property type="match status" value="1"/>
</dbReference>
<dbReference type="PANTHER" id="PTHR44757:SF2">
    <property type="entry name" value="BIOFILM ARCHITECTURE MAINTENANCE PROTEIN MBAA"/>
    <property type="match status" value="1"/>
</dbReference>
<feature type="domain" description="PAC" evidence="1">
    <location>
        <begin position="224"/>
        <end position="274"/>
    </location>
</feature>
<dbReference type="PROSITE" id="PS50887">
    <property type="entry name" value="GGDEF"/>
    <property type="match status" value="1"/>
</dbReference>
<dbReference type="PROSITE" id="PS50113">
    <property type="entry name" value="PAC"/>
    <property type="match status" value="2"/>
</dbReference>
<dbReference type="OrthoDB" id="9804747at2"/>
<organism evidence="3 4">
    <name type="scientific">Alkaliphilus pronyensis</name>
    <dbReference type="NCBI Taxonomy" id="1482732"/>
    <lineage>
        <taxon>Bacteria</taxon>
        <taxon>Bacillati</taxon>
        <taxon>Bacillota</taxon>
        <taxon>Clostridia</taxon>
        <taxon>Peptostreptococcales</taxon>
        <taxon>Natronincolaceae</taxon>
        <taxon>Alkaliphilus</taxon>
    </lineage>
</organism>
<sequence>MGENYLKKELYQLVKRDSTIFDFVQAGFLDGIWYWDIENPENEWMSERFWETLGYDPKEKKHLAYEWQDIIFKEDLKAATSNFQKHCLDPNHPYDQIVRYRHKNGSTVWVRCRGIAIRDDSGEPIRMLGAHTDITSLKEAEEEIKSISLEYEKVFNGTQDAMFLVEVLDNNTFRYIRTNLTHQSKTKISLEKIRNKTPQELLGKEIGDIISKNYQRCYESRESIVYEEELCLPGGNRVWLTTLTPILEDNRKSYIVGSSTDITDRKELELELQNSAYYDKLTGIPNRRLFFEKLSQMITENKRDSKKFAVLFIDLDGFKAVNDNYGHEVGDKVLATVASRLQNCVRRSDVLSRMGGDEFTVILRNIKDKNAIEAIVNKIHKALKEVMYIDEQECRVDSSIGIAIYPENGKDCDTLLRNADAAMYDIKKNGKGGYSFFSNN</sequence>
<dbReference type="InterPro" id="IPR013655">
    <property type="entry name" value="PAS_fold_3"/>
</dbReference>
<evidence type="ECO:0000259" key="2">
    <source>
        <dbReference type="PROSITE" id="PS50887"/>
    </source>
</evidence>
<dbReference type="Proteomes" id="UP000432715">
    <property type="component" value="Unassembled WGS sequence"/>
</dbReference>
<dbReference type="NCBIfam" id="TIGR00254">
    <property type="entry name" value="GGDEF"/>
    <property type="match status" value="1"/>
</dbReference>
<dbReference type="Gene3D" id="3.30.70.270">
    <property type="match status" value="1"/>
</dbReference>
<comment type="caution">
    <text evidence="3">The sequence shown here is derived from an EMBL/GenBank/DDBJ whole genome shotgun (WGS) entry which is preliminary data.</text>
</comment>
<dbReference type="InterPro" id="IPR000014">
    <property type="entry name" value="PAS"/>
</dbReference>
<dbReference type="NCBIfam" id="TIGR00229">
    <property type="entry name" value="sensory_box"/>
    <property type="match status" value="2"/>
</dbReference>
<dbReference type="AlphaFoldDB" id="A0A6I0FRY7"/>
<gene>
    <name evidence="3" type="ORF">F8154_00840</name>
</gene>